<keyword evidence="2" id="KW-1133">Transmembrane helix</keyword>
<reference evidence="4" key="1">
    <citation type="submission" date="2016-03" db="EMBL/GenBank/DDBJ databases">
        <authorList>
            <person name="Devillers H."/>
        </authorList>
    </citation>
    <scope>NUCLEOTIDE SEQUENCE [LARGE SCALE GENOMIC DNA]</scope>
</reference>
<keyword evidence="4" id="KW-1185">Reference proteome</keyword>
<keyword evidence="2" id="KW-0812">Transmembrane</keyword>
<evidence type="ECO:0000256" key="1">
    <source>
        <dbReference type="SAM" id="MobiDB-lite"/>
    </source>
</evidence>
<keyword evidence="2" id="KW-0472">Membrane</keyword>
<feature type="region of interest" description="Disordered" evidence="1">
    <location>
        <begin position="1"/>
        <end position="21"/>
    </location>
</feature>
<dbReference type="Proteomes" id="UP000190831">
    <property type="component" value="Chromosome F"/>
</dbReference>
<dbReference type="EMBL" id="LT598490">
    <property type="protein sequence ID" value="SCW02930.1"/>
    <property type="molecule type" value="Genomic_DNA"/>
</dbReference>
<protein>
    <submittedName>
        <fullName evidence="3">LAFE_0F17414g1_1</fullName>
    </submittedName>
</protein>
<dbReference type="AlphaFoldDB" id="A0A1G4MGH5"/>
<gene>
    <name evidence="3" type="ORF">LAFE_0F17414G</name>
</gene>
<feature type="transmembrane region" description="Helical" evidence="2">
    <location>
        <begin position="88"/>
        <end position="114"/>
    </location>
</feature>
<sequence>MTTESVADKVECGSQDNSPSADIFKVPDSVLVMKSGIPSPVGKESKQNEASTVNKNYEEGSDYVRKRVRYFGKISVLWNVIPSKKSRFWLYFELVIIFAFIAQITASTLYVQWIHPKVMELRLRKDGVMYSSRMIPDDYVDYEFFVKYLPT</sequence>
<proteinExistence type="predicted"/>
<accession>A0A1G4MGH5</accession>
<organism evidence="3 4">
    <name type="scientific">Lachancea fermentati</name>
    <name type="common">Zygosaccharomyces fermentati</name>
    <dbReference type="NCBI Taxonomy" id="4955"/>
    <lineage>
        <taxon>Eukaryota</taxon>
        <taxon>Fungi</taxon>
        <taxon>Dikarya</taxon>
        <taxon>Ascomycota</taxon>
        <taxon>Saccharomycotina</taxon>
        <taxon>Saccharomycetes</taxon>
        <taxon>Saccharomycetales</taxon>
        <taxon>Saccharomycetaceae</taxon>
        <taxon>Lachancea</taxon>
    </lineage>
</organism>
<evidence type="ECO:0000256" key="2">
    <source>
        <dbReference type="SAM" id="Phobius"/>
    </source>
</evidence>
<name>A0A1G4MGH5_LACFM</name>
<evidence type="ECO:0000313" key="4">
    <source>
        <dbReference type="Proteomes" id="UP000190831"/>
    </source>
</evidence>
<evidence type="ECO:0000313" key="3">
    <source>
        <dbReference type="EMBL" id="SCW02930.1"/>
    </source>
</evidence>
<feature type="compositionally biased region" description="Basic and acidic residues" evidence="1">
    <location>
        <begin position="1"/>
        <end position="11"/>
    </location>
</feature>